<sequence length="70" mass="8408">MTIPKHDEKKGGWFLMSRAFVSENDGWYRCVKHREHCMMANEKGNCLLDHCHQYPEKDRKEEKESPNKNK</sequence>
<evidence type="ECO:0000313" key="2">
    <source>
        <dbReference type="Proteomes" id="UP000553059"/>
    </source>
</evidence>
<dbReference type="Proteomes" id="UP000553059">
    <property type="component" value="Unassembled WGS sequence"/>
</dbReference>
<evidence type="ECO:0000313" key="1">
    <source>
        <dbReference type="EMBL" id="HHY27852.1"/>
    </source>
</evidence>
<reference evidence="1 2" key="1">
    <citation type="journal article" date="2020" name="Biotechnol. Biofuels">
        <title>New insights from the biogas microbiome by comprehensive genome-resolved metagenomics of nearly 1600 species originating from multiple anaerobic digesters.</title>
        <authorList>
            <person name="Campanaro S."/>
            <person name="Treu L."/>
            <person name="Rodriguez-R L.M."/>
            <person name="Kovalovszki A."/>
            <person name="Ziels R.M."/>
            <person name="Maus I."/>
            <person name="Zhu X."/>
            <person name="Kougias P.G."/>
            <person name="Basile A."/>
            <person name="Luo G."/>
            <person name="Schluter A."/>
            <person name="Konstantinidis K.T."/>
            <person name="Angelidaki I."/>
        </authorList>
    </citation>
    <scope>NUCLEOTIDE SEQUENCE [LARGE SCALE GENOMIC DNA]</scope>
    <source>
        <strain evidence="1">AS05jafATM_4</strain>
    </source>
</reference>
<accession>A0A7C7D713</accession>
<organism evidence="1 2">
    <name type="scientific">Desulfitobacterium dehalogenans</name>
    <dbReference type="NCBI Taxonomy" id="36854"/>
    <lineage>
        <taxon>Bacteria</taxon>
        <taxon>Bacillati</taxon>
        <taxon>Bacillota</taxon>
        <taxon>Clostridia</taxon>
        <taxon>Eubacteriales</taxon>
        <taxon>Desulfitobacteriaceae</taxon>
        <taxon>Desulfitobacterium</taxon>
    </lineage>
</organism>
<dbReference type="EMBL" id="DUTF01000306">
    <property type="protein sequence ID" value="HHY27852.1"/>
    <property type="molecule type" value="Genomic_DNA"/>
</dbReference>
<gene>
    <name evidence="1" type="ORF">GX523_14120</name>
</gene>
<protein>
    <submittedName>
        <fullName evidence="1">Uncharacterized protein</fullName>
    </submittedName>
</protein>
<dbReference type="AlphaFoldDB" id="A0A7C7D713"/>
<name>A0A7C7D713_9FIRM</name>
<proteinExistence type="predicted"/>
<comment type="caution">
    <text evidence="1">The sequence shown here is derived from an EMBL/GenBank/DDBJ whole genome shotgun (WGS) entry which is preliminary data.</text>
</comment>